<evidence type="ECO:0000259" key="1">
    <source>
        <dbReference type="PROSITE" id="PS50887"/>
    </source>
</evidence>
<protein>
    <submittedName>
        <fullName evidence="2">GGDEF domain-containing protein</fullName>
    </submittedName>
</protein>
<dbReference type="PANTHER" id="PTHR45138:SF24">
    <property type="entry name" value="DIGUANYLATE CYCLASE DGCC-RELATED"/>
    <property type="match status" value="1"/>
</dbReference>
<reference evidence="2 3" key="1">
    <citation type="submission" date="2021-06" db="EMBL/GenBank/DDBJ databases">
        <title>Actinoplanes lichenicola sp. nov., and Actinoplanes ovalisporus sp. nov., isolated from lichen in Thailand.</title>
        <authorList>
            <person name="Saeng-In P."/>
            <person name="Kanchanasin P."/>
            <person name="Yuki M."/>
            <person name="Kudo T."/>
            <person name="Ohkuma M."/>
            <person name="Phongsopitanun W."/>
            <person name="Tanasupawat S."/>
        </authorList>
    </citation>
    <scope>NUCLEOTIDE SEQUENCE [LARGE SCALE GENOMIC DNA]</scope>
    <source>
        <strain evidence="2 3">NBRC 110975</strain>
    </source>
</reference>
<dbReference type="NCBIfam" id="TIGR00254">
    <property type="entry name" value="GGDEF"/>
    <property type="match status" value="1"/>
</dbReference>
<organism evidence="2 3">
    <name type="scientific">Paractinoplanes bogorensis</name>
    <dbReference type="NCBI Taxonomy" id="1610840"/>
    <lineage>
        <taxon>Bacteria</taxon>
        <taxon>Bacillati</taxon>
        <taxon>Actinomycetota</taxon>
        <taxon>Actinomycetes</taxon>
        <taxon>Micromonosporales</taxon>
        <taxon>Micromonosporaceae</taxon>
        <taxon>Paractinoplanes</taxon>
    </lineage>
</organism>
<dbReference type="SMART" id="SM00028">
    <property type="entry name" value="TPR"/>
    <property type="match status" value="4"/>
</dbReference>
<comment type="caution">
    <text evidence="2">The sequence shown here is derived from an EMBL/GenBank/DDBJ whole genome shotgun (WGS) entry which is preliminary data.</text>
</comment>
<dbReference type="PANTHER" id="PTHR45138">
    <property type="entry name" value="REGULATORY COMPONENTS OF SENSORY TRANSDUCTION SYSTEM"/>
    <property type="match status" value="1"/>
</dbReference>
<dbReference type="RefSeq" id="WP_215788379.1">
    <property type="nucleotide sequence ID" value="NZ_JAHKKG010000005.1"/>
</dbReference>
<name>A0ABS5YPA1_9ACTN</name>
<dbReference type="Gene3D" id="1.25.40.10">
    <property type="entry name" value="Tetratricopeptide repeat domain"/>
    <property type="match status" value="2"/>
</dbReference>
<dbReference type="InterPro" id="IPR011990">
    <property type="entry name" value="TPR-like_helical_dom_sf"/>
</dbReference>
<dbReference type="EMBL" id="JAHKKG010000005">
    <property type="protein sequence ID" value="MBU2665146.1"/>
    <property type="molecule type" value="Genomic_DNA"/>
</dbReference>
<evidence type="ECO:0000313" key="2">
    <source>
        <dbReference type="EMBL" id="MBU2665146.1"/>
    </source>
</evidence>
<dbReference type="PROSITE" id="PS50887">
    <property type="entry name" value="GGDEF"/>
    <property type="match status" value="1"/>
</dbReference>
<dbReference type="InterPro" id="IPR000160">
    <property type="entry name" value="GGDEF_dom"/>
</dbReference>
<dbReference type="CDD" id="cd01949">
    <property type="entry name" value="GGDEF"/>
    <property type="match status" value="1"/>
</dbReference>
<dbReference type="SUPFAM" id="SSF48452">
    <property type="entry name" value="TPR-like"/>
    <property type="match status" value="2"/>
</dbReference>
<proteinExistence type="predicted"/>
<dbReference type="InterPro" id="IPR019734">
    <property type="entry name" value="TPR_rpt"/>
</dbReference>
<keyword evidence="3" id="KW-1185">Reference proteome</keyword>
<gene>
    <name evidence="2" type="ORF">KOI35_16710</name>
</gene>
<dbReference type="SUPFAM" id="SSF55073">
    <property type="entry name" value="Nucleotide cyclase"/>
    <property type="match status" value="1"/>
</dbReference>
<dbReference type="SMART" id="SM00267">
    <property type="entry name" value="GGDEF"/>
    <property type="match status" value="1"/>
</dbReference>
<accession>A0ABS5YPA1</accession>
<sequence>MIAAAPDSLVDDLVSLETYQGHDIEANLARAEAIEQAADRAGETELAHRARLVRADLAQRDGDVGSAARTFLMVHRWALDHERPALAARSHFHLTLTYHYLGDEGASLQHAISSVELLEPDSPPGQRIMHLIRLANALAEADEADAARERYRQAEQLAVAIGDHTRQLLVLNNLAYTEYEWGELDQAWTVVERMRGVARTLGREFLLVERDTIANIQIARGEYADAVATIWSAVNAPEWYEVHDLVDVTLTMAIAQRHLGRFDDARQTFHRCLELCAEREIVSVRVRALAEQAELYADMGDHRSAFETLKLHLTEAGRLRSSQREAQARAQQAVFETAEARREARQDALTKLWNRRYVDEHLPRLVTGGAPVTVAMLDLDYFKRINDTLSHEVGDQVLRTVAGMLADLPLAGEGFAARLGGEEFLVVRVGAPAAAMLEYLRATVESYDWRPITGDLPVTISIGMVHVTAVDDLSVVLAAADRNLYEAKRSGRNRLVSS</sequence>
<dbReference type="InterPro" id="IPR029787">
    <property type="entry name" value="Nucleotide_cyclase"/>
</dbReference>
<dbReference type="Pfam" id="PF00990">
    <property type="entry name" value="GGDEF"/>
    <property type="match status" value="1"/>
</dbReference>
<dbReference type="InterPro" id="IPR043128">
    <property type="entry name" value="Rev_trsase/Diguanyl_cyclase"/>
</dbReference>
<dbReference type="InterPro" id="IPR050469">
    <property type="entry name" value="Diguanylate_Cyclase"/>
</dbReference>
<dbReference type="Proteomes" id="UP001519654">
    <property type="component" value="Unassembled WGS sequence"/>
</dbReference>
<feature type="domain" description="GGDEF" evidence="1">
    <location>
        <begin position="370"/>
        <end position="498"/>
    </location>
</feature>
<evidence type="ECO:0000313" key="3">
    <source>
        <dbReference type="Proteomes" id="UP001519654"/>
    </source>
</evidence>
<dbReference type="Gene3D" id="3.30.70.270">
    <property type="match status" value="1"/>
</dbReference>